<evidence type="ECO:0000313" key="3">
    <source>
        <dbReference type="Proteomes" id="UP000199672"/>
    </source>
</evidence>
<reference evidence="3" key="1">
    <citation type="submission" date="2016-10" db="EMBL/GenBank/DDBJ databases">
        <authorList>
            <person name="Varghese N."/>
            <person name="Submissions S."/>
        </authorList>
    </citation>
    <scope>NUCLEOTIDE SEQUENCE [LARGE SCALE GENOMIC DNA]</scope>
    <source>
        <strain evidence="3">CGMCC 1.10370</strain>
    </source>
</reference>
<accession>A0A1I1NGA4</accession>
<keyword evidence="1" id="KW-0472">Membrane</keyword>
<protein>
    <submittedName>
        <fullName evidence="2">Uncharacterized protein</fullName>
    </submittedName>
</protein>
<keyword evidence="1" id="KW-1133">Transmembrane helix</keyword>
<gene>
    <name evidence="2" type="ORF">SAMN05216297_103270</name>
</gene>
<name>A0A1I1NGA4_9FLAO</name>
<keyword evidence="3" id="KW-1185">Reference proteome</keyword>
<dbReference type="OrthoDB" id="1340494at2"/>
<proteinExistence type="predicted"/>
<feature type="transmembrane region" description="Helical" evidence="1">
    <location>
        <begin position="186"/>
        <end position="205"/>
    </location>
</feature>
<sequence>MNNTLEEYKKAIKIKYELEREGEYFDYLHSPSRGKLRDLCWLIYENKPTQDDLNVFKNLFCLDFDHSKKNKFKEQKDKFRPIETFFKGETDPSNIDAINLAAVIVDFQPRPFKKFNEKCRIDLAKQIESVNENLNFEIENNDIEKRVLVNTEHEESKEFSKKENLSFNFKDLFSKRMVQKIYPRKIITIAIGAVALVSSACLYFVQKKD</sequence>
<evidence type="ECO:0000256" key="1">
    <source>
        <dbReference type="SAM" id="Phobius"/>
    </source>
</evidence>
<keyword evidence="1" id="KW-0812">Transmembrane</keyword>
<dbReference type="AlphaFoldDB" id="A0A1I1NGA4"/>
<dbReference type="Proteomes" id="UP000199672">
    <property type="component" value="Unassembled WGS sequence"/>
</dbReference>
<dbReference type="RefSeq" id="WP_091491971.1">
    <property type="nucleotide sequence ID" value="NZ_FOMH01000003.1"/>
</dbReference>
<evidence type="ECO:0000313" key="2">
    <source>
        <dbReference type="EMBL" id="SFC96661.1"/>
    </source>
</evidence>
<organism evidence="2 3">
    <name type="scientific">Flavobacterium phragmitis</name>
    <dbReference type="NCBI Taxonomy" id="739143"/>
    <lineage>
        <taxon>Bacteria</taxon>
        <taxon>Pseudomonadati</taxon>
        <taxon>Bacteroidota</taxon>
        <taxon>Flavobacteriia</taxon>
        <taxon>Flavobacteriales</taxon>
        <taxon>Flavobacteriaceae</taxon>
        <taxon>Flavobacterium</taxon>
    </lineage>
</organism>
<dbReference type="EMBL" id="FOMH01000003">
    <property type="protein sequence ID" value="SFC96661.1"/>
    <property type="molecule type" value="Genomic_DNA"/>
</dbReference>